<dbReference type="InParanoid" id="Q9U2G8"/>
<proteinExistence type="predicted"/>
<dbReference type="RefSeq" id="NP_496579.3">
    <property type="nucleotide sequence ID" value="NM_064178.7"/>
</dbReference>
<feature type="region of interest" description="Disordered" evidence="1">
    <location>
        <begin position="369"/>
        <end position="392"/>
    </location>
</feature>
<feature type="domain" description="SET" evidence="2">
    <location>
        <begin position="44"/>
        <end position="167"/>
    </location>
</feature>
<dbReference type="InterPro" id="IPR006570">
    <property type="entry name" value="SPK_dom"/>
</dbReference>
<dbReference type="PANTHER" id="PTHR23362:SF8">
    <property type="entry name" value="SPK DOMAIN-CONTAINING PROTEIN"/>
    <property type="match status" value="1"/>
</dbReference>
<dbReference type="WormBase" id="Y43F11A.5">
    <property type="protein sequence ID" value="CE41046"/>
    <property type="gene ID" value="WBGene00012845"/>
    <property type="gene designation" value="set-24"/>
</dbReference>
<dbReference type="InterPro" id="IPR046341">
    <property type="entry name" value="SET_dom_sf"/>
</dbReference>
<dbReference type="eggNOG" id="KOG1844">
    <property type="taxonomic scope" value="Eukaryota"/>
</dbReference>
<dbReference type="PhylomeDB" id="Q9U2G8"/>
<gene>
    <name evidence="4 6" type="primary">set-24</name>
    <name evidence="4" type="ORF">CELE_Y43F11A.5</name>
    <name evidence="6" type="ORF">Y43F11A.5</name>
</gene>
<dbReference type="CTD" id="3565594"/>
<dbReference type="MINT" id="Q9U2G8"/>
<evidence type="ECO:0000259" key="3">
    <source>
        <dbReference type="SMART" id="SM00583"/>
    </source>
</evidence>
<dbReference type="HOGENOM" id="CLU_330457_0_0_1"/>
<evidence type="ECO:0000313" key="6">
    <source>
        <dbReference type="WormBase" id="Y43F11A.5"/>
    </source>
</evidence>
<dbReference type="AlphaFoldDB" id="Q9U2G8"/>
<sequence>MDFNETLDMLNNPNTFSPAVSSLLAKQPVMLGADDLLNRTVIVQNAQRALRNEHEHVLVANKTILVNKPIIEMKGFMSLPPEIPCSVGSTPRTFMYYGIGGKPICITTSELGNYSEITRRSCQNNSTLRHILGSKSNFRVMIVSTKVILQDHEITLPFDKNWILSETPLHCATHFDKMIECPMESRRVLAALGRARIAEEKEFWSKNRAIARSFTPRSMAKPPPPPQKITTTEQKTAEITSADVDFLQFLAQKSSSDEIRPLFRFQICEEYIDTYENPSSENYLNNRFLRVLAMRIPLLRGFDLETKARMMFVAGIPLEERFLIELRRYGSVELDEKHRITNFKANNGDFTLKGSHDDDGKQAEYQKFLNSKKEKPSPRAPSSSPPAALLNHSYCENPPKTSENWPQELKLIEQKPQIEDQEFLFLGDEISETQQQEPPQDDIQFLYEGNQANITGNEQPEACAQAQLYYGPEPGVSVQIPAPAQLTTESSNETALSTISDLFPSVIAETSPWTSSRLSRVNYELFENELFAFLAEKSKMATGPVILTPVLEEFRVEGRYLMTLETIRRRFRQRLARKISSLPDYDTDTKIRMLVFTSSAITDSFLKILQQSAVVEVDDSNRITKYQAFDENGLKISTRYTKIPEFKRAFLRRSDYGTGKVDGPMKRPCLEDFNASSSSSSSVLAPPRVDEHVEWELMSSMHHEADEICDISRMSAETSTISTCSTTSSSTVQQDTKSLKEVLRLLRCLILFMESPVFAGLKEQIRQRIELLGDGEQKIPISKIKWSLETAISMICQNAPDATEETTSLEEFLNLLRIMILGLQEPVHLQPILQKLDQKINEFARNDRKIASDKIRVVIEMIICSISP</sequence>
<dbReference type="OrthoDB" id="5877798at2759"/>
<keyword evidence="5" id="KW-1185">Reference proteome</keyword>
<dbReference type="IntAct" id="Q9U2G8">
    <property type="interactions" value="2"/>
</dbReference>
<evidence type="ECO:0000313" key="4">
    <source>
        <dbReference type="EMBL" id="CAB55043.3"/>
    </source>
</evidence>
<dbReference type="SMART" id="SM00317">
    <property type="entry name" value="SET"/>
    <property type="match status" value="1"/>
</dbReference>
<evidence type="ECO:0000259" key="2">
    <source>
        <dbReference type="SMART" id="SM00317"/>
    </source>
</evidence>
<dbReference type="FunCoup" id="Q9U2G8">
    <property type="interactions" value="1261"/>
</dbReference>
<dbReference type="STRING" id="6239.Y43F11A.5.1"/>
<dbReference type="Proteomes" id="UP000001940">
    <property type="component" value="Chromosome II"/>
</dbReference>
<dbReference type="PaxDb" id="6239-Y43F11A.5"/>
<dbReference type="SMART" id="SM00583">
    <property type="entry name" value="SPK"/>
    <property type="match status" value="2"/>
</dbReference>
<dbReference type="UCSC" id="Y43F11A.5">
    <property type="organism name" value="c. elegans"/>
</dbReference>
<dbReference type="AGR" id="WB:WBGene00012845"/>
<dbReference type="OMA" id="HEADEIC"/>
<dbReference type="Bgee" id="WBGene00012845">
    <property type="expression patterns" value="Expressed in germ line (C elegans) and 3 other cell types or tissues"/>
</dbReference>
<accession>Q9U2G8</accession>
<feature type="domain" description="SPK" evidence="3">
    <location>
        <begin position="526"/>
        <end position="638"/>
    </location>
</feature>
<dbReference type="DIP" id="DIP-24876N"/>
<dbReference type="PANTHER" id="PTHR23362">
    <property type="entry name" value="L-PLASTIN-RELATED"/>
    <property type="match status" value="1"/>
</dbReference>
<dbReference type="KEGG" id="cel:CELE_Y43F11A.5"/>
<dbReference type="EMBL" id="BX284602">
    <property type="protein sequence ID" value="CAB55043.3"/>
    <property type="molecule type" value="Genomic_DNA"/>
</dbReference>
<dbReference type="InterPro" id="IPR053315">
    <property type="entry name" value="Peptidase_C14A"/>
</dbReference>
<dbReference type="InterPro" id="IPR001214">
    <property type="entry name" value="SET_dom"/>
</dbReference>
<dbReference type="Pfam" id="PF04435">
    <property type="entry name" value="SPK"/>
    <property type="match status" value="2"/>
</dbReference>
<reference evidence="4 5" key="1">
    <citation type="journal article" date="1998" name="Science">
        <title>Genome sequence of the nematode C. elegans: a platform for investigating biology.</title>
        <authorList>
            <consortium name="The C. elegans sequencing consortium"/>
            <person name="Sulson J.E."/>
            <person name="Waterston R."/>
        </authorList>
    </citation>
    <scope>NUCLEOTIDE SEQUENCE [LARGE SCALE GENOMIC DNA]</scope>
    <source>
        <strain evidence="4 5">Bristol N2</strain>
    </source>
</reference>
<feature type="domain" description="SPK" evidence="3">
    <location>
        <begin position="242"/>
        <end position="354"/>
    </location>
</feature>
<dbReference type="CDD" id="cd10529">
    <property type="entry name" value="SET_SETD5-like"/>
    <property type="match status" value="1"/>
</dbReference>
<evidence type="ECO:0000313" key="5">
    <source>
        <dbReference type="Proteomes" id="UP000001940"/>
    </source>
</evidence>
<organism evidence="4 5">
    <name type="scientific">Caenorhabditis elegans</name>
    <dbReference type="NCBI Taxonomy" id="6239"/>
    <lineage>
        <taxon>Eukaryota</taxon>
        <taxon>Metazoa</taxon>
        <taxon>Ecdysozoa</taxon>
        <taxon>Nematoda</taxon>
        <taxon>Chromadorea</taxon>
        <taxon>Rhabditida</taxon>
        <taxon>Rhabditina</taxon>
        <taxon>Rhabditomorpha</taxon>
        <taxon>Rhabditoidea</taxon>
        <taxon>Rhabditidae</taxon>
        <taxon>Peloderinae</taxon>
        <taxon>Caenorhabditis</taxon>
    </lineage>
</organism>
<dbReference type="SUPFAM" id="SSF82199">
    <property type="entry name" value="SET domain"/>
    <property type="match status" value="1"/>
</dbReference>
<dbReference type="GeneID" id="3565594"/>
<name>Q9U2G8_CAEEL</name>
<dbReference type="eggNOG" id="KOG1075">
    <property type="taxonomic scope" value="Eukaryota"/>
</dbReference>
<evidence type="ECO:0000256" key="1">
    <source>
        <dbReference type="SAM" id="MobiDB-lite"/>
    </source>
</evidence>
<protein>
    <submittedName>
        <fullName evidence="4">SPK domain-containing protein</fullName>
    </submittedName>
</protein>